<dbReference type="Proteomes" id="UP000005695">
    <property type="component" value="Unassembled WGS sequence"/>
</dbReference>
<name>Q1JW83_DESA6</name>
<proteinExistence type="predicted"/>
<evidence type="ECO:0000259" key="3">
    <source>
        <dbReference type="PROSITE" id="PS50977"/>
    </source>
</evidence>
<dbReference type="SUPFAM" id="SSF46689">
    <property type="entry name" value="Homeodomain-like"/>
    <property type="match status" value="1"/>
</dbReference>
<dbReference type="GO" id="GO:0003677">
    <property type="term" value="F:DNA binding"/>
    <property type="evidence" value="ECO:0007669"/>
    <property type="project" value="UniProtKB-UniRule"/>
</dbReference>
<dbReference type="PANTHER" id="PTHR43479:SF11">
    <property type="entry name" value="ACREF_ENVCD OPERON REPRESSOR-RELATED"/>
    <property type="match status" value="1"/>
</dbReference>
<gene>
    <name evidence="4" type="ORF">Dace_0275</name>
</gene>
<dbReference type="InterPro" id="IPR009057">
    <property type="entry name" value="Homeodomain-like_sf"/>
</dbReference>
<dbReference type="InterPro" id="IPR036271">
    <property type="entry name" value="Tet_transcr_reg_TetR-rel_C_sf"/>
</dbReference>
<dbReference type="Gene3D" id="1.10.357.10">
    <property type="entry name" value="Tetracycline Repressor, domain 2"/>
    <property type="match status" value="1"/>
</dbReference>
<dbReference type="InterPro" id="IPR001647">
    <property type="entry name" value="HTH_TetR"/>
</dbReference>
<evidence type="ECO:0000313" key="4">
    <source>
        <dbReference type="EMBL" id="EAT14485.1"/>
    </source>
</evidence>
<evidence type="ECO:0000313" key="5">
    <source>
        <dbReference type="Proteomes" id="UP000005695"/>
    </source>
</evidence>
<dbReference type="InterPro" id="IPR023772">
    <property type="entry name" value="DNA-bd_HTH_TetR-type_CS"/>
</dbReference>
<feature type="DNA-binding region" description="H-T-H motif" evidence="2">
    <location>
        <begin position="35"/>
        <end position="54"/>
    </location>
</feature>
<accession>Q1JW83</accession>
<feature type="domain" description="HTH tetR-type" evidence="3">
    <location>
        <begin position="12"/>
        <end position="72"/>
    </location>
</feature>
<dbReference type="RefSeq" id="WP_006002622.1">
    <property type="nucleotide sequence ID" value="NZ_AAEW02000024.1"/>
</dbReference>
<reference evidence="4" key="2">
    <citation type="submission" date="2006-05" db="EMBL/GenBank/DDBJ databases">
        <title>Sequencing of the draft genome and assembly of Desulfuromonas acetoxidans DSM 684.</title>
        <authorList>
            <consortium name="US DOE Joint Genome Institute (JGI-PGF)"/>
            <person name="Copeland A."/>
            <person name="Lucas S."/>
            <person name="Lapidus A."/>
            <person name="Barry K."/>
            <person name="Detter J.C."/>
            <person name="Glavina del Rio T."/>
            <person name="Hammon N."/>
            <person name="Israni S."/>
            <person name="Dalin E."/>
            <person name="Tice H."/>
            <person name="Bruce D."/>
            <person name="Pitluck S."/>
            <person name="Richardson P."/>
        </authorList>
    </citation>
    <scope>NUCLEOTIDE SEQUENCE [LARGE SCALE GENOMIC DNA]</scope>
    <source>
        <strain evidence="4">DSM 684</strain>
    </source>
</reference>
<comment type="caution">
    <text evidence="4">The sequence shown here is derived from an EMBL/GenBank/DDBJ whole genome shotgun (WGS) entry which is preliminary data.</text>
</comment>
<dbReference type="PROSITE" id="PS01081">
    <property type="entry name" value="HTH_TETR_1"/>
    <property type="match status" value="1"/>
</dbReference>
<dbReference type="SUPFAM" id="SSF48498">
    <property type="entry name" value="Tetracyclin repressor-like, C-terminal domain"/>
    <property type="match status" value="1"/>
</dbReference>
<dbReference type="Pfam" id="PF00440">
    <property type="entry name" value="TetR_N"/>
    <property type="match status" value="1"/>
</dbReference>
<keyword evidence="1 2" id="KW-0238">DNA-binding</keyword>
<protein>
    <submittedName>
        <fullName evidence="4">Transcriptional regulator, TetR family</fullName>
    </submittedName>
</protein>
<dbReference type="PANTHER" id="PTHR43479">
    <property type="entry name" value="ACREF/ENVCD OPERON REPRESSOR-RELATED"/>
    <property type="match status" value="1"/>
</dbReference>
<sequence length="197" mass="22276">MAAEKKRQIAPNVKMAKVLKVARELFVEKGYYNVSIPAIVKASGVSTGAIYSYFANKETLARRIHEDTLADFQEMFNERLVGAATIQDKLKAFAELCFDIAESDPVMMEYMLYMKHTEFMTDTSPICFTEPFKLVRNYIEQGMNEGIIRKQDLFVAAICYTGVVLRAVELRLLCVVNRPLQEISDDLVANAWAAIKA</sequence>
<organism evidence="4 5">
    <name type="scientific">Desulfuromonas acetoxidans (strain DSM 684 / 11070)</name>
    <dbReference type="NCBI Taxonomy" id="281689"/>
    <lineage>
        <taxon>Bacteria</taxon>
        <taxon>Pseudomonadati</taxon>
        <taxon>Thermodesulfobacteriota</taxon>
        <taxon>Desulfuromonadia</taxon>
        <taxon>Desulfuromonadales</taxon>
        <taxon>Desulfuromonadaceae</taxon>
        <taxon>Desulfuromonas</taxon>
    </lineage>
</organism>
<evidence type="ECO:0000256" key="1">
    <source>
        <dbReference type="ARBA" id="ARBA00023125"/>
    </source>
</evidence>
<reference evidence="4" key="1">
    <citation type="submission" date="2006-05" db="EMBL/GenBank/DDBJ databases">
        <title>Annotation of the draft genome assembly of Desulfuromonas acetoxidans DSM 684.</title>
        <authorList>
            <consortium name="US DOE Joint Genome Institute (JGI-ORNL)"/>
            <person name="Larimer F."/>
            <person name="Land M."/>
            <person name="Hauser L."/>
        </authorList>
    </citation>
    <scope>NUCLEOTIDE SEQUENCE [LARGE SCALE GENOMIC DNA]</scope>
    <source>
        <strain evidence="4">DSM 684</strain>
    </source>
</reference>
<evidence type="ECO:0000256" key="2">
    <source>
        <dbReference type="PROSITE-ProRule" id="PRU00335"/>
    </source>
</evidence>
<keyword evidence="5" id="KW-1185">Reference proteome</keyword>
<dbReference type="InterPro" id="IPR050624">
    <property type="entry name" value="HTH-type_Tx_Regulator"/>
</dbReference>
<dbReference type="PROSITE" id="PS50977">
    <property type="entry name" value="HTH_TETR_2"/>
    <property type="match status" value="1"/>
</dbReference>
<dbReference type="PRINTS" id="PR00455">
    <property type="entry name" value="HTHTETR"/>
</dbReference>
<dbReference type="OrthoDB" id="9793734at2"/>
<dbReference type="AlphaFoldDB" id="Q1JW83"/>
<dbReference type="EMBL" id="AAEW02000024">
    <property type="protein sequence ID" value="EAT14485.1"/>
    <property type="molecule type" value="Genomic_DNA"/>
</dbReference>